<evidence type="ECO:0000313" key="2">
    <source>
        <dbReference type="Proteomes" id="UP000291236"/>
    </source>
</evidence>
<dbReference type="EMBL" id="AP019369">
    <property type="protein sequence ID" value="BBH54663.1"/>
    <property type="molecule type" value="Genomic_DNA"/>
</dbReference>
<geneLocation type="plasmid" evidence="1 2">
    <name>79K</name>
</geneLocation>
<proteinExistence type="predicted"/>
<accession>A0A4P2VMN1</accession>
<evidence type="ECO:0000313" key="1">
    <source>
        <dbReference type="EMBL" id="BBH54663.1"/>
    </source>
</evidence>
<gene>
    <name evidence="1" type="ORF">JCM31447_31370</name>
</gene>
<dbReference type="RefSeq" id="WP_130613102.1">
    <property type="nucleotide sequence ID" value="NZ_AP019369.1"/>
</dbReference>
<keyword evidence="2" id="KW-1185">Reference proteome</keyword>
<dbReference type="OrthoDB" id="5311719at2"/>
<keyword evidence="1" id="KW-0614">Plasmid</keyword>
<name>A0A4P2VMN1_FLUSA</name>
<dbReference type="Proteomes" id="UP000291236">
    <property type="component" value="Plasmid 79K"/>
</dbReference>
<dbReference type="AlphaFoldDB" id="A0A4P2VMN1"/>
<sequence>MSNCWAFSLVINEIPDSRFEEIKEGVKNFMWRFKIEDKFLFADLESAAIEILDCCLSGRYDFREEAIECLKQELWKNGFIEFYFGAEVVIDIITVKIGEDDFLGFVNNKNIEDADDESEIAKYQGMTQEEYRELYS</sequence>
<organism evidence="1 2">
    <name type="scientific">Fluviispira sanaruensis</name>
    <dbReference type="NCBI Taxonomy" id="2493639"/>
    <lineage>
        <taxon>Bacteria</taxon>
        <taxon>Pseudomonadati</taxon>
        <taxon>Bdellovibrionota</taxon>
        <taxon>Oligoflexia</taxon>
        <taxon>Silvanigrellales</taxon>
        <taxon>Silvanigrellaceae</taxon>
        <taxon>Fluviispira</taxon>
    </lineage>
</organism>
<protein>
    <submittedName>
        <fullName evidence="1">Uncharacterized protein</fullName>
    </submittedName>
</protein>
<dbReference type="GeneID" id="39493326"/>
<dbReference type="KEGG" id="sbf:JCM31447_31370"/>
<reference evidence="1 2" key="1">
    <citation type="submission" date="2018-12" db="EMBL/GenBank/DDBJ databases">
        <title>Rubrispira sanarue gen. nov., sp., nov., a member of the order Silvanigrellales, isolated from a brackish lake in Hamamatsu Japan.</title>
        <authorList>
            <person name="Maejima Y."/>
            <person name="Iino T."/>
            <person name="Muraguchi Y."/>
            <person name="Fukuda K."/>
            <person name="Nojiri H."/>
            <person name="Ohkuma M."/>
            <person name="Moriuchi R."/>
            <person name="Dohra H."/>
            <person name="Kimbara K."/>
            <person name="Shintani M."/>
        </authorList>
    </citation>
    <scope>NUCLEOTIDE SEQUENCE [LARGE SCALE GENOMIC DNA]</scope>
    <source>
        <strain evidence="1 2">RF1110005</strain>
        <plasmid evidence="1 2">79K</plasmid>
    </source>
</reference>